<reference evidence="4 5" key="1">
    <citation type="submission" date="2020-05" db="EMBL/GenBank/DDBJ databases">
        <title>Identification and distribution of gene clusters putatively required for synthesis of sphingolipid metabolism inhibitors in phylogenetically diverse species of the filamentous fungus Fusarium.</title>
        <authorList>
            <person name="Kim H.-S."/>
            <person name="Busman M."/>
            <person name="Brown D.W."/>
            <person name="Divon H."/>
            <person name="Uhlig S."/>
            <person name="Proctor R.H."/>
        </authorList>
    </citation>
    <scope>NUCLEOTIDE SEQUENCE [LARGE SCALE GENOMIC DNA]</scope>
    <source>
        <strain evidence="4 5">NRRL 13617</strain>
    </source>
</reference>
<dbReference type="GO" id="GO:0003988">
    <property type="term" value="F:acetyl-CoA C-acyltransferase activity"/>
    <property type="evidence" value="ECO:0007669"/>
    <property type="project" value="TreeGrafter"/>
</dbReference>
<feature type="domain" description="Thiolase N-terminal" evidence="3">
    <location>
        <begin position="18"/>
        <end position="136"/>
    </location>
</feature>
<dbReference type="InterPro" id="IPR020615">
    <property type="entry name" value="Thiolase_acyl_enz_int_AS"/>
</dbReference>
<dbReference type="Gene3D" id="3.40.47.10">
    <property type="match status" value="1"/>
</dbReference>
<evidence type="ECO:0000256" key="2">
    <source>
        <dbReference type="ARBA" id="ARBA00022958"/>
    </source>
</evidence>
<keyword evidence="2" id="KW-0630">Potassium</keyword>
<protein>
    <submittedName>
        <fullName evidence="4">Acetyl acetyltransferase</fullName>
    </submittedName>
</protein>
<dbReference type="OrthoDB" id="5404651at2759"/>
<dbReference type="PANTHER" id="PTHR43853">
    <property type="entry name" value="3-KETOACYL-COA THIOLASE, PEROXISOMAL"/>
    <property type="match status" value="1"/>
</dbReference>
<evidence type="ECO:0000313" key="5">
    <source>
        <dbReference type="Proteomes" id="UP000582016"/>
    </source>
</evidence>
<dbReference type="PROSITE" id="PS00098">
    <property type="entry name" value="THIOLASE_1"/>
    <property type="match status" value="1"/>
</dbReference>
<proteinExistence type="predicted"/>
<accession>A0A8H5MMH4</accession>
<organism evidence="4 5">
    <name type="scientific">Fusarium phyllophilum</name>
    <dbReference type="NCBI Taxonomy" id="47803"/>
    <lineage>
        <taxon>Eukaryota</taxon>
        <taxon>Fungi</taxon>
        <taxon>Dikarya</taxon>
        <taxon>Ascomycota</taxon>
        <taxon>Pezizomycotina</taxon>
        <taxon>Sordariomycetes</taxon>
        <taxon>Hypocreomycetidae</taxon>
        <taxon>Hypocreales</taxon>
        <taxon>Nectriaceae</taxon>
        <taxon>Fusarium</taxon>
        <taxon>Fusarium fujikuroi species complex</taxon>
    </lineage>
</organism>
<keyword evidence="1 4" id="KW-0808">Transferase</keyword>
<dbReference type="GO" id="GO:0010124">
    <property type="term" value="P:phenylacetate catabolic process"/>
    <property type="evidence" value="ECO:0007669"/>
    <property type="project" value="TreeGrafter"/>
</dbReference>
<evidence type="ECO:0000256" key="1">
    <source>
        <dbReference type="ARBA" id="ARBA00022679"/>
    </source>
</evidence>
<dbReference type="GO" id="GO:0005777">
    <property type="term" value="C:peroxisome"/>
    <property type="evidence" value="ECO:0007669"/>
    <property type="project" value="TreeGrafter"/>
</dbReference>
<gene>
    <name evidence="4" type="ORF">FPHYL_13393</name>
</gene>
<dbReference type="InterPro" id="IPR050215">
    <property type="entry name" value="Thiolase-like_sf_Thiolase"/>
</dbReference>
<dbReference type="InterPro" id="IPR020616">
    <property type="entry name" value="Thiolase_N"/>
</dbReference>
<dbReference type="EMBL" id="JAAOAQ010000779">
    <property type="protein sequence ID" value="KAF5534624.1"/>
    <property type="molecule type" value="Genomic_DNA"/>
</dbReference>
<dbReference type="InterPro" id="IPR016039">
    <property type="entry name" value="Thiolase-like"/>
</dbReference>
<dbReference type="Pfam" id="PF00108">
    <property type="entry name" value="Thiolase_N"/>
    <property type="match status" value="1"/>
</dbReference>
<evidence type="ECO:0000259" key="3">
    <source>
        <dbReference type="Pfam" id="PF00108"/>
    </source>
</evidence>
<dbReference type="SUPFAM" id="SSF53901">
    <property type="entry name" value="Thiolase-like"/>
    <property type="match status" value="1"/>
</dbReference>
<sequence>MFSRRGITSILAEAPSDVVVLSSLRTLICRANLGSLKDAFPEELLASVLKATIDSVPNLDPSIIEDVAVGVVLSELGGSETARMAMNNVGYPNTTSLYTVSLACSSSLQAISVVPYLIRTGTISRGFGAGMESMTRD</sequence>
<name>A0A8H5MMH4_9HYPO</name>
<dbReference type="Proteomes" id="UP000582016">
    <property type="component" value="Unassembled WGS sequence"/>
</dbReference>
<keyword evidence="5" id="KW-1185">Reference proteome</keyword>
<dbReference type="GO" id="GO:0006635">
    <property type="term" value="P:fatty acid beta-oxidation"/>
    <property type="evidence" value="ECO:0007669"/>
    <property type="project" value="TreeGrafter"/>
</dbReference>
<dbReference type="PANTHER" id="PTHR43853:SF5">
    <property type="entry name" value="ACETYL-COA C-ACETYLTRANSFERASE"/>
    <property type="match status" value="1"/>
</dbReference>
<comment type="caution">
    <text evidence="4">The sequence shown here is derived from an EMBL/GenBank/DDBJ whole genome shotgun (WGS) entry which is preliminary data.</text>
</comment>
<evidence type="ECO:0000313" key="4">
    <source>
        <dbReference type="EMBL" id="KAF5534624.1"/>
    </source>
</evidence>
<dbReference type="AlphaFoldDB" id="A0A8H5MMH4"/>